<keyword evidence="3" id="KW-1185">Reference proteome</keyword>
<dbReference type="EMBL" id="JMIY01000002">
    <property type="protein sequence ID" value="KCZ72364.1"/>
    <property type="molecule type" value="Genomic_DNA"/>
</dbReference>
<sequence length="37" mass="4202">MKEKINLEKEDIVIVLAIIVVLVIIYGILELFYTVPG</sequence>
<accession>A0A062V9C9</accession>
<dbReference type="AlphaFoldDB" id="A0A062V9C9"/>
<evidence type="ECO:0000313" key="3">
    <source>
        <dbReference type="Proteomes" id="UP000027153"/>
    </source>
</evidence>
<evidence type="ECO:0000256" key="1">
    <source>
        <dbReference type="SAM" id="Phobius"/>
    </source>
</evidence>
<proteinExistence type="predicted"/>
<protein>
    <submittedName>
        <fullName evidence="2">Uncharacterized protein</fullName>
    </submittedName>
</protein>
<reference evidence="2 3" key="1">
    <citation type="journal article" date="2013" name="Nature">
        <title>Anaerobic oxidation of methane coupled to nitrate reduction in a novel archaeal lineage.</title>
        <authorList>
            <person name="Haroon M.F."/>
            <person name="Hu S."/>
            <person name="Shi Y."/>
            <person name="Imelfort M."/>
            <person name="Keller J."/>
            <person name="Hugenholtz P."/>
            <person name="Yuan Z."/>
            <person name="Tyson G.W."/>
        </authorList>
    </citation>
    <scope>NUCLEOTIDE SEQUENCE [LARGE SCALE GENOMIC DNA]</scope>
    <source>
        <strain evidence="2 3">ANME-2d</strain>
    </source>
</reference>
<organism evidence="2 3">
    <name type="scientific">Candidatus Methanoperedens nitratireducens</name>
    <dbReference type="NCBI Taxonomy" id="1392998"/>
    <lineage>
        <taxon>Archaea</taxon>
        <taxon>Methanobacteriati</taxon>
        <taxon>Methanobacteriota</taxon>
        <taxon>Stenosarchaea group</taxon>
        <taxon>Methanomicrobia</taxon>
        <taxon>Methanosarcinales</taxon>
        <taxon>ANME-2 cluster</taxon>
        <taxon>Candidatus Methanoperedentaceae</taxon>
        <taxon>Candidatus Methanoperedens</taxon>
    </lineage>
</organism>
<keyword evidence="1" id="KW-1133">Transmembrane helix</keyword>
<keyword evidence="1" id="KW-0812">Transmembrane</keyword>
<keyword evidence="1" id="KW-0472">Membrane</keyword>
<name>A0A062V9C9_9EURY</name>
<feature type="transmembrane region" description="Helical" evidence="1">
    <location>
        <begin position="12"/>
        <end position="33"/>
    </location>
</feature>
<comment type="caution">
    <text evidence="2">The sequence shown here is derived from an EMBL/GenBank/DDBJ whole genome shotgun (WGS) entry which is preliminary data.</text>
</comment>
<evidence type="ECO:0000313" key="2">
    <source>
        <dbReference type="EMBL" id="KCZ72364.1"/>
    </source>
</evidence>
<gene>
    <name evidence="2" type="ORF">ANME2D_00791</name>
</gene>
<dbReference type="Proteomes" id="UP000027153">
    <property type="component" value="Unassembled WGS sequence"/>
</dbReference>